<keyword evidence="1" id="KW-1133">Transmembrane helix</keyword>
<keyword evidence="1" id="KW-0812">Transmembrane</keyword>
<accession>A0ABR3AQ04</accession>
<evidence type="ECO:0000313" key="2">
    <source>
        <dbReference type="EMBL" id="KAL0077949.1"/>
    </source>
</evidence>
<organism evidence="2 3">
    <name type="scientific">Phycomyces blakesleeanus</name>
    <dbReference type="NCBI Taxonomy" id="4837"/>
    <lineage>
        <taxon>Eukaryota</taxon>
        <taxon>Fungi</taxon>
        <taxon>Fungi incertae sedis</taxon>
        <taxon>Mucoromycota</taxon>
        <taxon>Mucoromycotina</taxon>
        <taxon>Mucoromycetes</taxon>
        <taxon>Mucorales</taxon>
        <taxon>Phycomycetaceae</taxon>
        <taxon>Phycomyces</taxon>
    </lineage>
</organism>
<reference evidence="2 3" key="1">
    <citation type="submission" date="2024-04" db="EMBL/GenBank/DDBJ databases">
        <title>Symmetric and asymmetric DNA N6-adenine methylation regulates different biological responses in Mucorales.</title>
        <authorList>
            <consortium name="Lawrence Berkeley National Laboratory"/>
            <person name="Lax C."/>
            <person name="Mondo S.J."/>
            <person name="Osorio-Concepcion M."/>
            <person name="Muszewska A."/>
            <person name="Corrochano-Luque M."/>
            <person name="Gutierrez G."/>
            <person name="Riley R."/>
            <person name="Lipzen A."/>
            <person name="Guo J."/>
            <person name="Hundley H."/>
            <person name="Amirebrahimi M."/>
            <person name="Ng V."/>
            <person name="Lorenzo-Gutierrez D."/>
            <person name="Binder U."/>
            <person name="Yang J."/>
            <person name="Song Y."/>
            <person name="Canovas D."/>
            <person name="Navarro E."/>
            <person name="Freitag M."/>
            <person name="Gabaldon T."/>
            <person name="Grigoriev I.V."/>
            <person name="Corrochano L.M."/>
            <person name="Nicolas F.E."/>
            <person name="Garre V."/>
        </authorList>
    </citation>
    <scope>NUCLEOTIDE SEQUENCE [LARGE SCALE GENOMIC DNA]</scope>
    <source>
        <strain evidence="2 3">L51</strain>
    </source>
</reference>
<dbReference type="EMBL" id="JBCLYO010000026">
    <property type="protein sequence ID" value="KAL0077949.1"/>
    <property type="molecule type" value="Genomic_DNA"/>
</dbReference>
<keyword evidence="3" id="KW-1185">Reference proteome</keyword>
<sequence>MEHQQVMIVVVVEPVLVLILMLMLILILTLLMSRHHTSEYNGVLGLLLVVHRFDSFKYFTYSAYI</sequence>
<dbReference type="Proteomes" id="UP001448207">
    <property type="component" value="Unassembled WGS sequence"/>
</dbReference>
<proteinExistence type="predicted"/>
<evidence type="ECO:0000256" key="1">
    <source>
        <dbReference type="SAM" id="Phobius"/>
    </source>
</evidence>
<keyword evidence="1" id="KW-0472">Membrane</keyword>
<gene>
    <name evidence="2" type="ORF">J3Q64DRAFT_1852198</name>
</gene>
<feature type="transmembrane region" description="Helical" evidence="1">
    <location>
        <begin position="6"/>
        <end position="31"/>
    </location>
</feature>
<name>A0ABR3AQ04_PHYBL</name>
<evidence type="ECO:0000313" key="3">
    <source>
        <dbReference type="Proteomes" id="UP001448207"/>
    </source>
</evidence>
<comment type="caution">
    <text evidence="2">The sequence shown here is derived from an EMBL/GenBank/DDBJ whole genome shotgun (WGS) entry which is preliminary data.</text>
</comment>
<protein>
    <submittedName>
        <fullName evidence="2">Uncharacterized protein</fullName>
    </submittedName>
</protein>